<evidence type="ECO:0000313" key="3">
    <source>
        <dbReference type="EMBL" id="AOY80841.1"/>
    </source>
</evidence>
<keyword evidence="2" id="KW-0812">Transmembrane</keyword>
<dbReference type="EMBL" id="CP017708">
    <property type="protein sequence ID" value="AOY80841.1"/>
    <property type="molecule type" value="Genomic_DNA"/>
</dbReference>
<dbReference type="AlphaFoldDB" id="A0A1D9FZT1"/>
<reference evidence="4" key="1">
    <citation type="submission" date="2016-10" db="EMBL/GenBank/DDBJ databases">
        <title>Comparative genomics uncovers the prolific and rare metabolic potential of the cyanobacterial genus Moorea.</title>
        <authorList>
            <person name="Leao T."/>
            <person name="Castelao G."/>
            <person name="Korobeynikov A."/>
            <person name="Monroe E.A."/>
            <person name="Podell S."/>
            <person name="Glukhov E."/>
            <person name="Allen E."/>
            <person name="Gerwick W.H."/>
            <person name="Gerwick L."/>
        </authorList>
    </citation>
    <scope>NUCLEOTIDE SEQUENCE [LARGE SCALE GENOMIC DNA]</scope>
    <source>
        <strain evidence="4">JHB</strain>
    </source>
</reference>
<name>A0A1D9FZT1_MOOP1</name>
<gene>
    <name evidence="3" type="ORF">BJP36_13900</name>
</gene>
<proteinExistence type="predicted"/>
<keyword evidence="2" id="KW-0472">Membrane</keyword>
<dbReference type="Proteomes" id="UP000176944">
    <property type="component" value="Chromosome"/>
</dbReference>
<evidence type="ECO:0000256" key="1">
    <source>
        <dbReference type="SAM" id="MobiDB-lite"/>
    </source>
</evidence>
<protein>
    <submittedName>
        <fullName evidence="3">Uncharacterized protein</fullName>
    </submittedName>
</protein>
<organism evidence="3 4">
    <name type="scientific">Moorena producens (strain JHB)</name>
    <dbReference type="NCBI Taxonomy" id="1454205"/>
    <lineage>
        <taxon>Bacteria</taxon>
        <taxon>Bacillati</taxon>
        <taxon>Cyanobacteriota</taxon>
        <taxon>Cyanophyceae</taxon>
        <taxon>Coleofasciculales</taxon>
        <taxon>Coleofasciculaceae</taxon>
        <taxon>Moorena</taxon>
    </lineage>
</organism>
<feature type="region of interest" description="Disordered" evidence="1">
    <location>
        <begin position="15"/>
        <end position="35"/>
    </location>
</feature>
<feature type="transmembrane region" description="Helical" evidence="2">
    <location>
        <begin position="45"/>
        <end position="64"/>
    </location>
</feature>
<evidence type="ECO:0000313" key="4">
    <source>
        <dbReference type="Proteomes" id="UP000176944"/>
    </source>
</evidence>
<keyword evidence="2" id="KW-1133">Transmembrane helix</keyword>
<accession>A0A1D9FZT1</accession>
<sequence>MTNLLKQFTSTFKAQKNTQQNREKTTVVTTPTTDKNGESPVVRQFSIWGIAFLLISVSIIFNLGPHLIAKSKFTGKYNSKVEISVEGITVTTEIDTRESSGANDNTEE</sequence>
<evidence type="ECO:0000256" key="2">
    <source>
        <dbReference type="SAM" id="Phobius"/>
    </source>
</evidence>